<gene>
    <name evidence="3" type="ORF">SAMN05216480_103189</name>
</gene>
<dbReference type="InterPro" id="IPR032466">
    <property type="entry name" value="Metal_Hydrolase"/>
</dbReference>
<dbReference type="PANTHER" id="PTHR43135">
    <property type="entry name" value="ALPHA-D-RIBOSE 1-METHYLPHOSPHONATE 5-TRIPHOSPHATE DIPHOSPHATASE"/>
    <property type="match status" value="1"/>
</dbReference>
<dbReference type="SUPFAM" id="SSF51556">
    <property type="entry name" value="Metallo-dependent hydrolases"/>
    <property type="match status" value="1"/>
</dbReference>
<evidence type="ECO:0000313" key="4">
    <source>
        <dbReference type="Proteomes" id="UP000199138"/>
    </source>
</evidence>
<evidence type="ECO:0000259" key="2">
    <source>
        <dbReference type="Pfam" id="PF01979"/>
    </source>
</evidence>
<dbReference type="Gene3D" id="3.20.20.140">
    <property type="entry name" value="Metal-dependent hydrolases"/>
    <property type="match status" value="1"/>
</dbReference>
<proteinExistence type="predicted"/>
<dbReference type="RefSeq" id="WP_093024397.1">
    <property type="nucleotide sequence ID" value="NZ_FPBK01000003.1"/>
</dbReference>
<sequence>MKKIVYTFLCMLTGLSVLQAQQTPAAKQTKSILITNATAHIGDGKVIENSFIGFKDGKLTLVVDATISRIDMTQFDEVIEASGKHVYPGFIVVNSTLGLVEIDAVKASDDEREIGQMNPNIRSLIAYNTESKVIETMRPNGVLAGQIVPQGGTIAGTSSVVQFDAWNWEDAAIKTDDAIHINWPNSLSRGRWWMGEPNTIKKNEKYAENIETLKTYFAEAKAYNQGKGSERNLPLEAMKGVFDSSQKLFIHADGQREIVDAITFAEAMGIKDIIIVGGAEATPVANFLVEHNVPVVVTRPHSLPSMEDIDVKGPYKLAADLHAKGVKVTIDPAGDMERMSSRNLPFYAGTAAVYGIDKEEAISLITKNPAEILGIDDIMGTLESGKDATLFISEGDALDMRTNIISKAFIQGRDISLETHQTELYHRYNEKINGQP</sequence>
<feature type="signal peptide" evidence="1">
    <location>
        <begin position="1"/>
        <end position="20"/>
    </location>
</feature>
<protein>
    <submittedName>
        <fullName evidence="3">Imidazolonepropionase</fullName>
    </submittedName>
</protein>
<feature type="chain" id="PRO_5011510932" evidence="1">
    <location>
        <begin position="21"/>
        <end position="436"/>
    </location>
</feature>
<name>A0A1I7G5R3_9FLAO</name>
<dbReference type="SUPFAM" id="SSF51338">
    <property type="entry name" value="Composite domain of metallo-dependent hydrolases"/>
    <property type="match status" value="1"/>
</dbReference>
<dbReference type="Proteomes" id="UP000199138">
    <property type="component" value="Unassembled WGS sequence"/>
</dbReference>
<dbReference type="PANTHER" id="PTHR43135:SF3">
    <property type="entry name" value="ALPHA-D-RIBOSE 1-METHYLPHOSPHONATE 5-TRIPHOSPHATE DIPHOSPHATASE"/>
    <property type="match status" value="1"/>
</dbReference>
<dbReference type="InterPro" id="IPR006680">
    <property type="entry name" value="Amidohydro-rel"/>
</dbReference>
<dbReference type="EMBL" id="FPBK01000003">
    <property type="protein sequence ID" value="SFU43576.1"/>
    <property type="molecule type" value="Genomic_DNA"/>
</dbReference>
<dbReference type="AlphaFoldDB" id="A0A1I7G5R3"/>
<accession>A0A1I7G5R3</accession>
<dbReference type="InterPro" id="IPR051781">
    <property type="entry name" value="Metallo-dep_Hydrolase"/>
</dbReference>
<feature type="domain" description="Amidohydrolase-related" evidence="2">
    <location>
        <begin position="201"/>
        <end position="396"/>
    </location>
</feature>
<dbReference type="OrthoDB" id="783596at2"/>
<dbReference type="Pfam" id="PF01979">
    <property type="entry name" value="Amidohydro_1"/>
    <property type="match status" value="1"/>
</dbReference>
<dbReference type="GO" id="GO:0016810">
    <property type="term" value="F:hydrolase activity, acting on carbon-nitrogen (but not peptide) bonds"/>
    <property type="evidence" value="ECO:0007669"/>
    <property type="project" value="InterPro"/>
</dbReference>
<dbReference type="STRING" id="1224947.SAMN05216480_103189"/>
<evidence type="ECO:0000256" key="1">
    <source>
        <dbReference type="SAM" id="SignalP"/>
    </source>
</evidence>
<reference evidence="4" key="1">
    <citation type="submission" date="2016-10" db="EMBL/GenBank/DDBJ databases">
        <authorList>
            <person name="Varghese N."/>
            <person name="Submissions S."/>
        </authorList>
    </citation>
    <scope>NUCLEOTIDE SEQUENCE [LARGE SCALE GENOMIC DNA]</scope>
    <source>
        <strain evidence="4">CGMCC 1.12333</strain>
    </source>
</reference>
<organism evidence="3 4">
    <name type="scientific">Pustulibacterium marinum</name>
    <dbReference type="NCBI Taxonomy" id="1224947"/>
    <lineage>
        <taxon>Bacteria</taxon>
        <taxon>Pseudomonadati</taxon>
        <taxon>Bacteroidota</taxon>
        <taxon>Flavobacteriia</taxon>
        <taxon>Flavobacteriales</taxon>
        <taxon>Flavobacteriaceae</taxon>
        <taxon>Pustulibacterium</taxon>
    </lineage>
</organism>
<keyword evidence="4" id="KW-1185">Reference proteome</keyword>
<keyword evidence="1" id="KW-0732">Signal</keyword>
<dbReference type="InterPro" id="IPR011059">
    <property type="entry name" value="Metal-dep_hydrolase_composite"/>
</dbReference>
<evidence type="ECO:0000313" key="3">
    <source>
        <dbReference type="EMBL" id="SFU43576.1"/>
    </source>
</evidence>